<gene>
    <name evidence="1" type="ORF">SAMN04488105_10525</name>
</gene>
<dbReference type="STRING" id="282683.SAMN04488105_10525"/>
<dbReference type="OrthoDB" id="8111384at2"/>
<keyword evidence="2" id="KW-1185">Reference proteome</keyword>
<evidence type="ECO:0000313" key="2">
    <source>
        <dbReference type="Proteomes" id="UP000198994"/>
    </source>
</evidence>
<dbReference type="Gene3D" id="3.40.190.10">
    <property type="entry name" value="Periplasmic binding protein-like II"/>
    <property type="match status" value="1"/>
</dbReference>
<proteinExistence type="predicted"/>
<dbReference type="Pfam" id="PF16868">
    <property type="entry name" value="NMT1_3"/>
    <property type="match status" value="1"/>
</dbReference>
<dbReference type="Proteomes" id="UP000198994">
    <property type="component" value="Unassembled WGS sequence"/>
</dbReference>
<dbReference type="AlphaFoldDB" id="A0A1G7DZ76"/>
<dbReference type="EMBL" id="FNAV01000005">
    <property type="protein sequence ID" value="SDE56778.1"/>
    <property type="molecule type" value="Genomic_DNA"/>
</dbReference>
<name>A0A1G7DZ76_9RHOB</name>
<dbReference type="SUPFAM" id="SSF53850">
    <property type="entry name" value="Periplasmic binding protein-like II"/>
    <property type="match status" value="1"/>
</dbReference>
<protein>
    <submittedName>
        <fullName evidence="1">NMT1-like family protein</fullName>
    </submittedName>
</protein>
<evidence type="ECO:0000313" key="1">
    <source>
        <dbReference type="EMBL" id="SDE56778.1"/>
    </source>
</evidence>
<accession>A0A1G7DZ76</accession>
<dbReference type="InterPro" id="IPR011852">
    <property type="entry name" value="TRAP_TAXI"/>
</dbReference>
<sequence length="169" mass="18000">MKVGAGQLDLAVVPPPAYSAMKRGVGPFEQAADQAKALSGNLGTLFTFPGGSFHPIVWADIGIESWEDLKSKRIDVGPPAGAAAQGREASGGFDAGTDYEGIRLPWEASSQALQDGQFDMFIMSAAVEQQSVQELSLQREIRVPGVPDEVVARNYEEQGIAIPDRLKAD</sequence>
<organism evidence="1 2">
    <name type="scientific">Salipiger thiooxidans</name>
    <dbReference type="NCBI Taxonomy" id="282683"/>
    <lineage>
        <taxon>Bacteria</taxon>
        <taxon>Pseudomonadati</taxon>
        <taxon>Pseudomonadota</taxon>
        <taxon>Alphaproteobacteria</taxon>
        <taxon>Rhodobacterales</taxon>
        <taxon>Roseobacteraceae</taxon>
        <taxon>Salipiger</taxon>
    </lineage>
</organism>
<reference evidence="2" key="1">
    <citation type="submission" date="2016-10" db="EMBL/GenBank/DDBJ databases">
        <authorList>
            <person name="Varghese N."/>
            <person name="Submissions S."/>
        </authorList>
    </citation>
    <scope>NUCLEOTIDE SEQUENCE [LARGE SCALE GENOMIC DNA]</scope>
    <source>
        <strain evidence="2">DSM 10146</strain>
    </source>
</reference>